<dbReference type="Pfam" id="PF17761">
    <property type="entry name" value="DUF1016_N"/>
    <property type="match status" value="1"/>
</dbReference>
<dbReference type="AlphaFoldDB" id="R4YJU1"/>
<name>R4YJU1_OLEAN</name>
<protein>
    <recommendedName>
        <fullName evidence="1">YhcG N-terminal domain-containing protein</fullName>
    </recommendedName>
</protein>
<dbReference type="InterPro" id="IPR041527">
    <property type="entry name" value="YhcG_N"/>
</dbReference>
<gene>
    <name evidence="2" type="ORF">OLEAN_C03310</name>
</gene>
<dbReference type="Proteomes" id="UP000032749">
    <property type="component" value="Chromosome"/>
</dbReference>
<dbReference type="OrthoDB" id="9801263at2"/>
<reference evidence="2 3" key="1">
    <citation type="journal article" date="2013" name="Nat. Commun.">
        <title>Genome sequence and functional genomic analysis of the oil-degrading bacterium Oleispira antarctica.</title>
        <authorList>
            <person name="Kube M."/>
            <person name="Chernikova T.N."/>
            <person name="Al-Ramahi Y."/>
            <person name="Beloqui A."/>
            <person name="Lopez-Cortez N."/>
            <person name="Guazzaroni M.E."/>
            <person name="Heipieper H.J."/>
            <person name="Klages S."/>
            <person name="Kotsyurbenko O.R."/>
            <person name="Langer I."/>
            <person name="Nechitaylo T.Y."/>
            <person name="Lunsdorf H."/>
            <person name="Fernandez M."/>
            <person name="Juarez S."/>
            <person name="Ciordia S."/>
            <person name="Singer A."/>
            <person name="Kagan O."/>
            <person name="Egorova O."/>
            <person name="Petit P.A."/>
            <person name="Stogios P."/>
            <person name="Kim Y."/>
            <person name="Tchigvintsev A."/>
            <person name="Flick R."/>
            <person name="Denaro R."/>
            <person name="Genovese M."/>
            <person name="Albar J.P."/>
            <person name="Reva O.N."/>
            <person name="Martinez-Gomariz M."/>
            <person name="Tran H."/>
            <person name="Ferrer M."/>
            <person name="Savchenko A."/>
            <person name="Yakunin A.F."/>
            <person name="Yakimov M.M."/>
            <person name="Golyshina O.V."/>
            <person name="Reinhardt R."/>
            <person name="Golyshin P.N."/>
        </authorList>
    </citation>
    <scope>NUCLEOTIDE SEQUENCE [LARGE SCALE GENOMIC DNA]</scope>
</reference>
<dbReference type="InterPro" id="IPR053148">
    <property type="entry name" value="PD-DEXK-like_domain"/>
</dbReference>
<accession>R4YJU1</accession>
<keyword evidence="3" id="KW-1185">Reference proteome</keyword>
<dbReference type="KEGG" id="oai:OLEAN_C03310"/>
<evidence type="ECO:0000259" key="1">
    <source>
        <dbReference type="Pfam" id="PF17761"/>
    </source>
</evidence>
<feature type="domain" description="YhcG N-terminal" evidence="1">
    <location>
        <begin position="13"/>
        <end position="131"/>
    </location>
</feature>
<proteinExistence type="predicted"/>
<dbReference type="STRING" id="698738.OLEAN_C03310"/>
<evidence type="ECO:0000313" key="2">
    <source>
        <dbReference type="EMBL" id="CCK74507.1"/>
    </source>
</evidence>
<sequence>MKDIATDASLPADIKQLIQSAKQRAAVSLNAELTLLYWQVGRRIAEEVLKGERAEYGKQVIVGLVKRLVAEYGRGWSKRNLSNRVKFVECFPDQEIVQTLSAQLSWSHFVLLVSIENPLKRDFYAQARNKNR</sequence>
<dbReference type="HOGENOM" id="CLU_046640_5_1_6"/>
<dbReference type="PANTHER" id="PTHR30547:SF5">
    <property type="entry name" value="NUCLEASE YHCG-RELATED"/>
    <property type="match status" value="1"/>
</dbReference>
<dbReference type="EMBL" id="FO203512">
    <property type="protein sequence ID" value="CCK74507.1"/>
    <property type="molecule type" value="Genomic_DNA"/>
</dbReference>
<dbReference type="PANTHER" id="PTHR30547">
    <property type="entry name" value="UNCHARACTERIZED PROTEIN YHCG-RELATED"/>
    <property type="match status" value="1"/>
</dbReference>
<organism evidence="2 3">
    <name type="scientific">Oleispira antarctica RB-8</name>
    <dbReference type="NCBI Taxonomy" id="698738"/>
    <lineage>
        <taxon>Bacteria</taxon>
        <taxon>Pseudomonadati</taxon>
        <taxon>Pseudomonadota</taxon>
        <taxon>Gammaproteobacteria</taxon>
        <taxon>Oceanospirillales</taxon>
        <taxon>Oceanospirillaceae</taxon>
        <taxon>Oleispira</taxon>
    </lineage>
</organism>
<dbReference type="PATRIC" id="fig|698738.3.peg.344"/>
<evidence type="ECO:0000313" key="3">
    <source>
        <dbReference type="Proteomes" id="UP000032749"/>
    </source>
</evidence>